<feature type="compositionally biased region" description="Low complexity" evidence="1">
    <location>
        <begin position="118"/>
        <end position="143"/>
    </location>
</feature>
<organism evidence="2 3">
    <name type="scientific">Peronospora farinosa</name>
    <dbReference type="NCBI Taxonomy" id="134698"/>
    <lineage>
        <taxon>Eukaryota</taxon>
        <taxon>Sar</taxon>
        <taxon>Stramenopiles</taxon>
        <taxon>Oomycota</taxon>
        <taxon>Peronosporomycetes</taxon>
        <taxon>Peronosporales</taxon>
        <taxon>Peronosporaceae</taxon>
        <taxon>Peronospora</taxon>
    </lineage>
</organism>
<dbReference type="Proteomes" id="UP001159659">
    <property type="component" value="Unassembled WGS sequence"/>
</dbReference>
<feature type="region of interest" description="Disordered" evidence="1">
    <location>
        <begin position="491"/>
        <end position="542"/>
    </location>
</feature>
<dbReference type="AlphaFoldDB" id="A0AAV0SQT5"/>
<protein>
    <submittedName>
        <fullName evidence="2">Uncharacterized protein</fullName>
    </submittedName>
</protein>
<sequence>MDESAAGTSLCSALHLGDNKVKYKENTFTAKVESGTLKVKILRQDQKPVDNGVDTLSSTTSTKTRKRRATRQPQLISDSPPKPRPNRKHVPIFYEPQFRQPIKQRGGHSSSMDDSMRTRATSSTEESAASGTTKSTSSTTSKSVSQLPDVRFYTKNKKGVDLPPKMNQLLVRNDTEGQEVLSELLRSYFPSSGSSGLHSLPVGGTQPAETSSCAGQLEDQTIGLTSALHQLASSSALYRSALNELSTGARVQPSTLSSAGEHAAASNISASSTITTTLAKTSDTTHSRTNEGMKNYWFDPLSALQTAIDHARRASSACQSVNQQNDKHRESESTNSSARVYRLEPSNFYATTHNNGNTSTETRLGALPDFSPSLTVQNSLLGGGIQHPSYSKFPVNVEGNNVSDMADSTKATVTALGPPPDAIPSFLLQNSLTGGSMSMLDLPRTHPSLDRPGSLTSLINLGNETAKDLNSVPKFGLKTHLSLDRRLVSITSSASEDSGSGKSMSMTASCPTSDTSSTSSHTIQDTVSNGAVDLGPPPSSPPAFTIGNSLMGGGIELQPAAANVNTHNFDWKLHRAVPNTSEDATFSSEISREISYALRARLERSLISSENILDKA</sequence>
<proteinExistence type="predicted"/>
<gene>
    <name evidence="2" type="ORF">PFR002_LOCUS892</name>
</gene>
<feature type="compositionally biased region" description="Low complexity" evidence="1">
    <location>
        <begin position="491"/>
        <end position="526"/>
    </location>
</feature>
<evidence type="ECO:0000313" key="3">
    <source>
        <dbReference type="Proteomes" id="UP001159659"/>
    </source>
</evidence>
<feature type="region of interest" description="Disordered" evidence="1">
    <location>
        <begin position="49"/>
        <end position="145"/>
    </location>
</feature>
<comment type="caution">
    <text evidence="2">The sequence shown here is derived from an EMBL/GenBank/DDBJ whole genome shotgun (WGS) entry which is preliminary data.</text>
</comment>
<evidence type="ECO:0000256" key="1">
    <source>
        <dbReference type="SAM" id="MobiDB-lite"/>
    </source>
</evidence>
<feature type="region of interest" description="Disordered" evidence="1">
    <location>
        <begin position="315"/>
        <end position="339"/>
    </location>
</feature>
<reference evidence="2" key="1">
    <citation type="submission" date="2022-12" db="EMBL/GenBank/DDBJ databases">
        <authorList>
            <person name="Webb A."/>
        </authorList>
    </citation>
    <scope>NUCLEOTIDE SEQUENCE</scope>
    <source>
        <strain evidence="2">Pf2</strain>
    </source>
</reference>
<accession>A0AAV0SQT5</accession>
<evidence type="ECO:0000313" key="2">
    <source>
        <dbReference type="EMBL" id="CAI5706093.1"/>
    </source>
</evidence>
<name>A0AAV0SQT5_9STRA</name>
<dbReference type="EMBL" id="CANTFK010000077">
    <property type="protein sequence ID" value="CAI5706093.1"/>
    <property type="molecule type" value="Genomic_DNA"/>
</dbReference>